<feature type="transmembrane region" description="Helical" evidence="6">
    <location>
        <begin position="147"/>
        <end position="172"/>
    </location>
</feature>
<evidence type="ECO:0000256" key="4">
    <source>
        <dbReference type="ARBA" id="ARBA00023136"/>
    </source>
</evidence>
<dbReference type="SUPFAM" id="SSF48452">
    <property type="entry name" value="TPR-like"/>
    <property type="match status" value="1"/>
</dbReference>
<comment type="caution">
    <text evidence="8">The sequence shown here is derived from an EMBL/GenBank/DDBJ whole genome shotgun (WGS) entry which is preliminary data.</text>
</comment>
<sequence length="772" mass="88898">MNFSRYLLKLNIDQMLNKIISFLYYSLFFITPLLMAPFTSELFEFNKLIFIYGITLGVVFFWLLKKVLDQKIIIKKTPFDIPILLFLASQILSTLFSIDKHTSFYGYYGRFNGGLISIISYVVLFFVFVSFQSAAKQILEKILKISLYSSLIVIVWGLTGKLGVDFSCLIFVGQLGNNCWTDQFRPAERMFSTLGQPNWLGAYLAINFFIGAYFLLKKIIANNKVDTKTVIVSFYLILNFTAILFTRSRSALFAVLFGTITLFIYASQTRLKKVFSKNGIRLVGLILVCLLFSLVVFKTGINKIDRYLTLTQKSVRLAADKSQSLNLENLKKVSQESGITTSADIRKIVWKGAFDLGLRYPISGTGVETFAYSYYFTRPAAHNLTSEWDYLYNKAHNEYLNYFATTGFIGLLAYLFLIISTLMYGWKNIKYKILNIKNTNQKIKMTDGNITIQQYNNILLTICLIVSYITILVTNFFGFSTTTINLYFYLIPAFFVVLNEKQTINNSLSIMLFRVSNYQSELRTSQQFSIFNTSRLQKILMLLLVLTTLYLLVGLTRYYIADIKYSRGDNFSKLGDFQKAAQLLNEANNLKTEHVYEDKLSYVLANIAFTASYQKEKTIAKNMRNVSDELNKKSLIASPKNVLYWKTRAKNYYLYYQISLDSKDLNQAIAALERARTLSPTDPKIPYSLAIFYSLLESEEKDSRKKLKFQQLALQEINISINLKTDYRDGYYLKGQFLKKAGKPNEAKKVFNYILENLNPNDSEVNKELETL</sequence>
<feature type="transmembrane region" description="Helical" evidence="6">
    <location>
        <begin position="458"/>
        <end position="478"/>
    </location>
</feature>
<keyword evidence="4 6" id="KW-0472">Membrane</keyword>
<dbReference type="Proteomes" id="UP000177698">
    <property type="component" value="Unassembled WGS sequence"/>
</dbReference>
<feature type="transmembrane region" description="Helical" evidence="6">
    <location>
        <begin position="45"/>
        <end position="65"/>
    </location>
</feature>
<dbReference type="InterPro" id="IPR011990">
    <property type="entry name" value="TPR-like_helical_dom_sf"/>
</dbReference>
<dbReference type="GO" id="GO:0016020">
    <property type="term" value="C:membrane"/>
    <property type="evidence" value="ECO:0007669"/>
    <property type="project" value="UniProtKB-SubCell"/>
</dbReference>
<evidence type="ECO:0000256" key="5">
    <source>
        <dbReference type="PROSITE-ProRule" id="PRU00339"/>
    </source>
</evidence>
<dbReference type="InterPro" id="IPR051533">
    <property type="entry name" value="WaaL-like"/>
</dbReference>
<dbReference type="PANTHER" id="PTHR37422:SF13">
    <property type="entry name" value="LIPOPOLYSACCHARIDE BIOSYNTHESIS PROTEIN PA4999-RELATED"/>
    <property type="match status" value="1"/>
</dbReference>
<dbReference type="InterPro" id="IPR019734">
    <property type="entry name" value="TPR_rpt"/>
</dbReference>
<evidence type="ECO:0000256" key="3">
    <source>
        <dbReference type="ARBA" id="ARBA00022989"/>
    </source>
</evidence>
<proteinExistence type="predicted"/>
<dbReference type="AlphaFoldDB" id="A0A1F7IB51"/>
<dbReference type="Pfam" id="PF04932">
    <property type="entry name" value="Wzy_C"/>
    <property type="match status" value="1"/>
</dbReference>
<feature type="transmembrane region" description="Helical" evidence="6">
    <location>
        <begin position="118"/>
        <end position="135"/>
    </location>
</feature>
<dbReference type="STRING" id="1802056.A2954_00165"/>
<feature type="transmembrane region" description="Helical" evidence="6">
    <location>
        <begin position="539"/>
        <end position="560"/>
    </location>
</feature>
<dbReference type="PANTHER" id="PTHR37422">
    <property type="entry name" value="TEICHURONIC ACID BIOSYNTHESIS PROTEIN TUAE"/>
    <property type="match status" value="1"/>
</dbReference>
<protein>
    <recommendedName>
        <fullName evidence="7">O-antigen ligase-related domain-containing protein</fullName>
    </recommendedName>
</protein>
<keyword evidence="3 6" id="KW-1133">Transmembrane helix</keyword>
<evidence type="ECO:0000313" key="8">
    <source>
        <dbReference type="EMBL" id="OGK40580.1"/>
    </source>
</evidence>
<gene>
    <name evidence="8" type="ORF">A2954_00165</name>
</gene>
<feature type="repeat" description="TPR" evidence="5">
    <location>
        <begin position="561"/>
        <end position="594"/>
    </location>
</feature>
<feature type="transmembrane region" description="Helical" evidence="6">
    <location>
        <begin position="399"/>
        <end position="426"/>
    </location>
</feature>
<feature type="transmembrane region" description="Helical" evidence="6">
    <location>
        <begin position="228"/>
        <end position="245"/>
    </location>
</feature>
<feature type="transmembrane region" description="Helical" evidence="6">
    <location>
        <begin position="251"/>
        <end position="267"/>
    </location>
</feature>
<evidence type="ECO:0000256" key="2">
    <source>
        <dbReference type="ARBA" id="ARBA00022692"/>
    </source>
</evidence>
<dbReference type="Gene3D" id="1.25.40.10">
    <property type="entry name" value="Tetratricopeptide repeat domain"/>
    <property type="match status" value="1"/>
</dbReference>
<dbReference type="PROSITE" id="PS50005">
    <property type="entry name" value="TPR"/>
    <property type="match status" value="1"/>
</dbReference>
<name>A0A1F7IB51_9BACT</name>
<accession>A0A1F7IB51</accession>
<feature type="transmembrane region" description="Helical" evidence="6">
    <location>
        <begin position="77"/>
        <end position="98"/>
    </location>
</feature>
<organism evidence="8 9">
    <name type="scientific">Candidatus Roizmanbacteria bacterium RIFCSPLOWO2_01_FULL_37_12</name>
    <dbReference type="NCBI Taxonomy" id="1802056"/>
    <lineage>
        <taxon>Bacteria</taxon>
        <taxon>Candidatus Roizmaniibacteriota</taxon>
    </lineage>
</organism>
<dbReference type="EMBL" id="MGAG01000023">
    <property type="protein sequence ID" value="OGK40580.1"/>
    <property type="molecule type" value="Genomic_DNA"/>
</dbReference>
<evidence type="ECO:0000256" key="1">
    <source>
        <dbReference type="ARBA" id="ARBA00004141"/>
    </source>
</evidence>
<keyword evidence="5" id="KW-0802">TPR repeat</keyword>
<feature type="transmembrane region" description="Helical" evidence="6">
    <location>
        <begin position="21"/>
        <end position="39"/>
    </location>
</feature>
<evidence type="ECO:0000313" key="9">
    <source>
        <dbReference type="Proteomes" id="UP000177698"/>
    </source>
</evidence>
<reference evidence="8 9" key="1">
    <citation type="journal article" date="2016" name="Nat. Commun.">
        <title>Thousands of microbial genomes shed light on interconnected biogeochemical processes in an aquifer system.</title>
        <authorList>
            <person name="Anantharaman K."/>
            <person name="Brown C.T."/>
            <person name="Hug L.A."/>
            <person name="Sharon I."/>
            <person name="Castelle C.J."/>
            <person name="Probst A.J."/>
            <person name="Thomas B.C."/>
            <person name="Singh A."/>
            <person name="Wilkins M.J."/>
            <person name="Karaoz U."/>
            <person name="Brodie E.L."/>
            <person name="Williams K.H."/>
            <person name="Hubbard S.S."/>
            <person name="Banfield J.F."/>
        </authorList>
    </citation>
    <scope>NUCLEOTIDE SEQUENCE [LARGE SCALE GENOMIC DNA]</scope>
</reference>
<evidence type="ECO:0000256" key="6">
    <source>
        <dbReference type="SAM" id="Phobius"/>
    </source>
</evidence>
<comment type="subcellular location">
    <subcellularLocation>
        <location evidence="1">Membrane</location>
        <topology evidence="1">Multi-pass membrane protein</topology>
    </subcellularLocation>
</comment>
<feature type="transmembrane region" description="Helical" evidence="6">
    <location>
        <begin position="279"/>
        <end position="297"/>
    </location>
</feature>
<feature type="domain" description="O-antigen ligase-related" evidence="7">
    <location>
        <begin position="235"/>
        <end position="415"/>
    </location>
</feature>
<feature type="transmembrane region" description="Helical" evidence="6">
    <location>
        <begin position="199"/>
        <end position="216"/>
    </location>
</feature>
<dbReference type="InterPro" id="IPR007016">
    <property type="entry name" value="O-antigen_ligase-rel_domated"/>
</dbReference>
<keyword evidence="2 6" id="KW-0812">Transmembrane</keyword>
<evidence type="ECO:0000259" key="7">
    <source>
        <dbReference type="Pfam" id="PF04932"/>
    </source>
</evidence>
<feature type="transmembrane region" description="Helical" evidence="6">
    <location>
        <begin position="484"/>
        <end position="500"/>
    </location>
</feature>